<evidence type="ECO:0000313" key="2">
    <source>
        <dbReference type="Proteomes" id="UP000009881"/>
    </source>
</evidence>
<evidence type="ECO:0000313" key="1">
    <source>
        <dbReference type="EMBL" id="EKV32701.1"/>
    </source>
</evidence>
<dbReference type="AlphaFoldDB" id="K9HX21"/>
<reference evidence="1 2" key="1">
    <citation type="journal article" date="2013" name="Genome Announc.">
        <title>Draft Genome Sequence of an Alphaproteobacterium, Caenispirillum salinarum AK4(T), Isolated from a Solar Saltern.</title>
        <authorList>
            <person name="Khatri I."/>
            <person name="Singh A."/>
            <person name="Korpole S."/>
            <person name="Pinnaka A.K."/>
            <person name="Subramanian S."/>
        </authorList>
    </citation>
    <scope>NUCLEOTIDE SEQUENCE [LARGE SCALE GENOMIC DNA]</scope>
    <source>
        <strain evidence="1 2">AK4</strain>
    </source>
</reference>
<dbReference type="EMBL" id="ANHY01000002">
    <property type="protein sequence ID" value="EKV32701.1"/>
    <property type="molecule type" value="Genomic_DNA"/>
</dbReference>
<dbReference type="STRING" id="1238182.C882_1538"/>
<accession>K9HX21</accession>
<name>K9HX21_9PROT</name>
<protein>
    <recommendedName>
        <fullName evidence="3">Lipoprotein</fullName>
    </recommendedName>
</protein>
<proteinExistence type="predicted"/>
<dbReference type="OrthoDB" id="7390864at2"/>
<keyword evidence="2" id="KW-1185">Reference proteome</keyword>
<dbReference type="RefSeq" id="WP_009538528.1">
    <property type="nucleotide sequence ID" value="NZ_ANHY01000002.1"/>
</dbReference>
<organism evidence="1 2">
    <name type="scientific">Caenispirillum salinarum AK4</name>
    <dbReference type="NCBI Taxonomy" id="1238182"/>
    <lineage>
        <taxon>Bacteria</taxon>
        <taxon>Pseudomonadati</taxon>
        <taxon>Pseudomonadota</taxon>
        <taxon>Alphaproteobacteria</taxon>
        <taxon>Rhodospirillales</taxon>
        <taxon>Novispirillaceae</taxon>
        <taxon>Caenispirillum</taxon>
    </lineage>
</organism>
<gene>
    <name evidence="1" type="ORF">C882_1538</name>
</gene>
<evidence type="ECO:0008006" key="3">
    <source>
        <dbReference type="Google" id="ProtNLM"/>
    </source>
</evidence>
<comment type="caution">
    <text evidence="1">The sequence shown here is derived from an EMBL/GenBank/DDBJ whole genome shotgun (WGS) entry which is preliminary data.</text>
</comment>
<sequence length="305" mass="33417">MRHGLVSAVIAIVLTGCAGTGLLGGGAPADPGPPLPPAELPPYAEGDAFQFDNGVTHHVDGQRDGLVAWGIGDSYDYLADPDFTRPRLSWRWVQEDKNTTTSGDAELVSQTGSLWPLRVGNSADYVYRFVSRNETAGTVGDPYLIRYTCRVPNTARVEVPEGAYDSYRVVCDQYWRQRHWQTETWHYAPAVGHVVRHEVRQWLGTNWRTLELTAAGPAPSFLPADQRARLAEAVQAALESSRSGDPLAMEAGPLRIQVTPTATWKTDAGVFCRRYEQTLTARGRTSTQQGMACRTGDGVWTSPGT</sequence>
<dbReference type="PROSITE" id="PS51257">
    <property type="entry name" value="PROKAR_LIPOPROTEIN"/>
    <property type="match status" value="1"/>
</dbReference>
<dbReference type="Proteomes" id="UP000009881">
    <property type="component" value="Unassembled WGS sequence"/>
</dbReference>